<proteinExistence type="predicted"/>
<name>A0ABX2THP5_9PROT</name>
<gene>
    <name evidence="2" type="ORF">HND93_28605</name>
</gene>
<reference evidence="2 3" key="1">
    <citation type="submission" date="2020-05" db="EMBL/GenBank/DDBJ databases">
        <title>Azospirillum oleiclasticum sp. nov, a nitrogen-fixing and heavy crude oil-emulsifying bacterium isolated from the crude oil of Yumen Oilfield.</title>
        <authorList>
            <person name="Wu D."/>
            <person name="Cai M."/>
            <person name="Zhang X."/>
        </authorList>
    </citation>
    <scope>NUCLEOTIDE SEQUENCE [LARGE SCALE GENOMIC DNA]</scope>
    <source>
        <strain evidence="2 3">ROY-1-1-2</strain>
    </source>
</reference>
<accession>A0ABX2THP5</accession>
<feature type="region of interest" description="Disordered" evidence="1">
    <location>
        <begin position="1"/>
        <end position="21"/>
    </location>
</feature>
<evidence type="ECO:0000313" key="2">
    <source>
        <dbReference type="EMBL" id="NYZ23679.1"/>
    </source>
</evidence>
<evidence type="ECO:0000313" key="3">
    <source>
        <dbReference type="Proteomes" id="UP000584642"/>
    </source>
</evidence>
<dbReference type="EMBL" id="JABFDB010000031">
    <property type="protein sequence ID" value="NYZ23679.1"/>
    <property type="molecule type" value="Genomic_DNA"/>
</dbReference>
<dbReference type="Pfam" id="PF07357">
    <property type="entry name" value="DRAT"/>
    <property type="match status" value="1"/>
</dbReference>
<dbReference type="RefSeq" id="WP_180285460.1">
    <property type="nucleotide sequence ID" value="NZ_JABFDB010000031.1"/>
</dbReference>
<protein>
    <submittedName>
        <fullName evidence="2">NAD(+)--dinitrogen-reductase ADP-D-ribosyltransferase</fullName>
    </submittedName>
</protein>
<dbReference type="InterPro" id="IPR009953">
    <property type="entry name" value="DRA_trans"/>
</dbReference>
<sequence>MATGGVEDDRASGVQARAVDRDSPLSMRAHRHNMVGVPSLELDSAAFNDDPRPLRIHGVRPQNPALFEALDRTSDPDTAADVFQHYMAFTFGLNPDFSGSEGADGKRRFRASYLRLLKGWMFDSNNAEGAVLKGWVESRFGLLPTWHREPIRKFASDAWTRYAEQKLSTRFHNNDIHVQLDLLYEFTQWWIGRGWGPMAGLKGARHLRLYRGVNAFDEHHVVSRPDRRTAVMHLNNLCSFSIDRHIACQFGDYILEAQVPLVKIIFFRDILPRYPFNGEGEYLVVGGDYRVTVSLL</sequence>
<dbReference type="Proteomes" id="UP000584642">
    <property type="component" value="Unassembled WGS sequence"/>
</dbReference>
<comment type="caution">
    <text evidence="2">The sequence shown here is derived from an EMBL/GenBank/DDBJ whole genome shotgun (WGS) entry which is preliminary data.</text>
</comment>
<organism evidence="2 3">
    <name type="scientific">Azospirillum oleiclasticum</name>
    <dbReference type="NCBI Taxonomy" id="2735135"/>
    <lineage>
        <taxon>Bacteria</taxon>
        <taxon>Pseudomonadati</taxon>
        <taxon>Pseudomonadota</taxon>
        <taxon>Alphaproteobacteria</taxon>
        <taxon>Rhodospirillales</taxon>
        <taxon>Azospirillaceae</taxon>
        <taxon>Azospirillum</taxon>
    </lineage>
</organism>
<evidence type="ECO:0000256" key="1">
    <source>
        <dbReference type="SAM" id="MobiDB-lite"/>
    </source>
</evidence>
<keyword evidence="3" id="KW-1185">Reference proteome</keyword>